<dbReference type="GeneID" id="55601449"/>
<dbReference type="InterPro" id="IPR036410">
    <property type="entry name" value="HSP_DnaJ_Cys-rich_dom_sf"/>
</dbReference>
<keyword evidence="2" id="KW-1185">Reference proteome</keyword>
<proteinExistence type="predicted"/>
<protein>
    <submittedName>
        <fullName evidence="1">Uncharacterized protein</fullName>
    </submittedName>
</protein>
<dbReference type="RefSeq" id="YP_009831760.1">
    <property type="nucleotide sequence ID" value="NC_048650.1"/>
</dbReference>
<name>A0A1J0GVT4_9CAUD</name>
<accession>A0A1J0GVT4</accession>
<evidence type="ECO:0000313" key="2">
    <source>
        <dbReference type="Proteomes" id="UP000224898"/>
    </source>
</evidence>
<dbReference type="KEGG" id="vg:55601449"/>
<evidence type="ECO:0000313" key="1">
    <source>
        <dbReference type="EMBL" id="APC46297.1"/>
    </source>
</evidence>
<sequence length="60" mass="6801">MSNYRHHTDVVNNVLDADAEYEYYLEEFATTCNACFGTGLDRKLDADCMTCWGEGSILVE</sequence>
<reference evidence="1 2" key="1">
    <citation type="submission" date="2016-09" db="EMBL/GenBank/DDBJ databases">
        <title>Complete Genome Sequence of Streptomyces 5a phage BRock.</title>
        <authorList>
            <person name="Crossman A."/>
            <person name="Baron S."/>
            <person name="Jamdagni P."/>
            <person name="Khatri P."/>
            <person name="Sharma D."/>
            <person name="Pandey M."/>
            <person name="Goyal S."/>
            <person name="Kumar S."/>
            <person name="Phogat A."/>
            <person name="Chawla G."/>
            <person name="Pasricha M."/>
            <person name="Gupta K."/>
            <person name="Bazzad D."/>
            <person name="Aggarwal V."/>
            <person name="Poughat A."/>
            <person name="Singh K."/>
            <person name="Rana P."/>
            <person name="Gautam R."/>
            <person name="Sharma V."/>
            <person name="Tyagi D."/>
            <person name="Shahi A."/>
            <person name="Jangra N."/>
            <person name="Malik M."/>
            <person name="Sidhu P.K."/>
            <person name="Malik S."/>
            <person name="Ghalyan Y."/>
            <person name="Sharma S.S."/>
            <person name="Malik A."/>
            <person name="Chuttani R."/>
            <person name="Bamal N."/>
            <person name="Bhadula D."/>
            <person name="Batra A."/>
            <person name="Temple L."/>
            <person name="Nehra K."/>
        </authorList>
    </citation>
    <scope>NUCLEOTIDE SEQUENCE [LARGE SCALE GENOMIC DNA]</scope>
</reference>
<dbReference type="Proteomes" id="UP000224898">
    <property type="component" value="Segment"/>
</dbReference>
<dbReference type="EMBL" id="KX925554">
    <property type="protein sequence ID" value="APC46297.1"/>
    <property type="molecule type" value="Genomic_DNA"/>
</dbReference>
<dbReference type="SUPFAM" id="SSF57938">
    <property type="entry name" value="DnaJ/Hsp40 cysteine-rich domain"/>
    <property type="match status" value="1"/>
</dbReference>
<organism evidence="1 2">
    <name type="scientific">Streptomyces phage BRock</name>
    <dbReference type="NCBI Taxonomy" id="1913591"/>
    <lineage>
        <taxon>Viruses</taxon>
        <taxon>Duplodnaviria</taxon>
        <taxon>Heunggongvirae</taxon>
        <taxon>Uroviricota</taxon>
        <taxon>Caudoviricetes</taxon>
        <taxon>Borockvirus</taxon>
        <taxon>Borockvirus brock</taxon>
    </lineage>
</organism>